<dbReference type="PANTHER" id="PTHR24391:SF18">
    <property type="entry name" value="EG:115C2.6 PROTEIN"/>
    <property type="match status" value="1"/>
</dbReference>
<feature type="region of interest" description="Disordered" evidence="9">
    <location>
        <begin position="27"/>
        <end position="52"/>
    </location>
</feature>
<evidence type="ECO:0008006" key="13">
    <source>
        <dbReference type="Google" id="ProtNLM"/>
    </source>
</evidence>
<evidence type="ECO:0000256" key="3">
    <source>
        <dbReference type="ARBA" id="ARBA00022737"/>
    </source>
</evidence>
<feature type="compositionally biased region" description="Polar residues" evidence="9">
    <location>
        <begin position="27"/>
        <end position="50"/>
    </location>
</feature>
<organism evidence="11 12">
    <name type="scientific">Batrachochytrium dendrobatidis (strain JEL423)</name>
    <dbReference type="NCBI Taxonomy" id="403673"/>
    <lineage>
        <taxon>Eukaryota</taxon>
        <taxon>Fungi</taxon>
        <taxon>Fungi incertae sedis</taxon>
        <taxon>Chytridiomycota</taxon>
        <taxon>Chytridiomycota incertae sedis</taxon>
        <taxon>Chytridiomycetes</taxon>
        <taxon>Rhizophydiales</taxon>
        <taxon>Rhizophydiales incertae sedis</taxon>
        <taxon>Batrachochytrium</taxon>
    </lineage>
</organism>
<feature type="coiled-coil region" evidence="8">
    <location>
        <begin position="241"/>
        <end position="268"/>
    </location>
</feature>
<keyword evidence="3" id="KW-0677">Repeat</keyword>
<evidence type="ECO:0000256" key="6">
    <source>
        <dbReference type="ARBA" id="ARBA00023125"/>
    </source>
</evidence>
<gene>
    <name evidence="11" type="ORF">BDEG_28069</name>
</gene>
<evidence type="ECO:0000313" key="12">
    <source>
        <dbReference type="Proteomes" id="UP000077115"/>
    </source>
</evidence>
<dbReference type="InterPro" id="IPR051574">
    <property type="entry name" value="ZnF_E-box_Homeobox"/>
</dbReference>
<dbReference type="GO" id="GO:0008270">
    <property type="term" value="F:zinc ion binding"/>
    <property type="evidence" value="ECO:0007669"/>
    <property type="project" value="UniProtKB-KW"/>
</dbReference>
<dbReference type="GO" id="GO:0005634">
    <property type="term" value="C:nucleus"/>
    <property type="evidence" value="ECO:0007669"/>
    <property type="project" value="UniProtKB-SubCell"/>
</dbReference>
<dbReference type="GO" id="GO:0006355">
    <property type="term" value="P:regulation of DNA-templated transcription"/>
    <property type="evidence" value="ECO:0007669"/>
    <property type="project" value="UniProtKB-ARBA"/>
</dbReference>
<evidence type="ECO:0000256" key="9">
    <source>
        <dbReference type="SAM" id="MobiDB-lite"/>
    </source>
</evidence>
<reference evidence="11 12" key="1">
    <citation type="submission" date="2006-10" db="EMBL/GenBank/DDBJ databases">
        <title>The Genome Sequence of Batrachochytrium dendrobatidis JEL423.</title>
        <authorList>
            <consortium name="The Broad Institute Genome Sequencing Platform"/>
            <person name="Birren B."/>
            <person name="Lander E."/>
            <person name="Galagan J."/>
            <person name="Cuomo C."/>
            <person name="Devon K."/>
            <person name="Jaffe D."/>
            <person name="Butler J."/>
            <person name="Alvarez P."/>
            <person name="Gnerre S."/>
            <person name="Grabherr M."/>
            <person name="Kleber M."/>
            <person name="Mauceli E."/>
            <person name="Brockman W."/>
            <person name="Young S."/>
            <person name="LaButti K."/>
            <person name="Sykes S."/>
            <person name="DeCaprio D."/>
            <person name="Crawford M."/>
            <person name="Koehrsen M."/>
            <person name="Engels R."/>
            <person name="Montgomery P."/>
            <person name="Pearson M."/>
            <person name="Howarth C."/>
            <person name="Larson L."/>
            <person name="White J."/>
            <person name="O'Leary S."/>
            <person name="Kodira C."/>
            <person name="Zeng Q."/>
            <person name="Yandava C."/>
            <person name="Alvarado L."/>
            <person name="Longcore J."/>
            <person name="James T."/>
        </authorList>
    </citation>
    <scope>NUCLEOTIDE SEQUENCE [LARGE SCALE GENOMIC DNA]</scope>
    <source>
        <strain evidence="11 12">JEL423</strain>
    </source>
</reference>
<comment type="subcellular location">
    <subcellularLocation>
        <location evidence="1">Nucleus</location>
    </subcellularLocation>
</comment>
<evidence type="ECO:0000256" key="4">
    <source>
        <dbReference type="ARBA" id="ARBA00022771"/>
    </source>
</evidence>
<reference evidence="11 12" key="2">
    <citation type="submission" date="2016-05" db="EMBL/GenBank/DDBJ databases">
        <title>Lineage-specific infection strategies underlie the spectrum of fungal disease in amphibians.</title>
        <authorList>
            <person name="Cuomo C.A."/>
            <person name="Farrer R.A."/>
            <person name="James T."/>
            <person name="Longcore J."/>
            <person name="Birren B."/>
        </authorList>
    </citation>
    <scope>NUCLEOTIDE SEQUENCE [LARGE SCALE GENOMIC DNA]</scope>
    <source>
        <strain evidence="11 12">JEL423</strain>
    </source>
</reference>
<dbReference type="GO" id="GO:0003677">
    <property type="term" value="F:DNA binding"/>
    <property type="evidence" value="ECO:0007669"/>
    <property type="project" value="UniProtKB-KW"/>
</dbReference>
<keyword evidence="5" id="KW-0862">Zinc</keyword>
<accession>A0A177WZ17</accession>
<name>A0A177WZ17_BATDL</name>
<protein>
    <recommendedName>
        <fullName evidence="13">BZIP domain-containing protein</fullName>
    </recommendedName>
</protein>
<evidence type="ECO:0000256" key="5">
    <source>
        <dbReference type="ARBA" id="ARBA00022833"/>
    </source>
</evidence>
<keyword evidence="8" id="KW-0175">Coiled coil</keyword>
<evidence type="ECO:0000256" key="2">
    <source>
        <dbReference type="ARBA" id="ARBA00022723"/>
    </source>
</evidence>
<evidence type="ECO:0000256" key="10">
    <source>
        <dbReference type="SAM" id="SignalP"/>
    </source>
</evidence>
<evidence type="ECO:0000256" key="1">
    <source>
        <dbReference type="ARBA" id="ARBA00004123"/>
    </source>
</evidence>
<feature type="signal peptide" evidence="10">
    <location>
        <begin position="1"/>
        <end position="17"/>
    </location>
</feature>
<keyword evidence="4" id="KW-0863">Zinc-finger</keyword>
<dbReference type="Proteomes" id="UP000077115">
    <property type="component" value="Unassembled WGS sequence"/>
</dbReference>
<sequence length="277" mass="31790">MKLVDILLVLSAATANAILIPIDNDRPTQASVTSSQVSGPTNEPNSGTSDQDWKSIVDAINSSIFSQDWQDPIDLIRVLPNKVENDQLINWVQAFSEQDWKVIIDKPDPGIPEDWQDLIDAINSNITSQDQQQPIDESSSSTSKRGRKRPIDQPIPSTSSQHQQQPMSEGKSINTVPNRIILLNQRCQRIFDEPRQRLVASKVIRNKKRKEYREYTKFGLKQRSALSSKETSESKYSPKTEIQLKQEYKKLKKRVYNLRDQLKAFMKRRGLEFQEPN</sequence>
<keyword evidence="10" id="KW-0732">Signal</keyword>
<dbReference type="AlphaFoldDB" id="A0A177WZ17"/>
<proteinExistence type="predicted"/>
<evidence type="ECO:0000256" key="8">
    <source>
        <dbReference type="SAM" id="Coils"/>
    </source>
</evidence>
<evidence type="ECO:0000256" key="7">
    <source>
        <dbReference type="ARBA" id="ARBA00023242"/>
    </source>
</evidence>
<dbReference type="VEuPathDB" id="FungiDB:BDEG_28069"/>
<feature type="compositionally biased region" description="Polar residues" evidence="9">
    <location>
        <begin position="126"/>
        <end position="137"/>
    </location>
</feature>
<keyword evidence="7" id="KW-0539">Nucleus</keyword>
<feature type="region of interest" description="Disordered" evidence="9">
    <location>
        <begin position="126"/>
        <end position="174"/>
    </location>
</feature>
<dbReference type="EMBL" id="DS022313">
    <property type="protein sequence ID" value="OAJ44885.1"/>
    <property type="molecule type" value="Genomic_DNA"/>
</dbReference>
<feature type="compositionally biased region" description="Polar residues" evidence="9">
    <location>
        <begin position="155"/>
        <end position="174"/>
    </location>
</feature>
<evidence type="ECO:0000313" key="11">
    <source>
        <dbReference type="EMBL" id="OAJ44885.1"/>
    </source>
</evidence>
<dbReference type="PANTHER" id="PTHR24391">
    <property type="entry name" value="HISTONE H4 TRANSCRIPTION FACTOR-RELATED"/>
    <property type="match status" value="1"/>
</dbReference>
<feature type="chain" id="PRO_5008078032" description="BZIP domain-containing protein" evidence="10">
    <location>
        <begin position="18"/>
        <end position="277"/>
    </location>
</feature>
<keyword evidence="6" id="KW-0238">DNA-binding</keyword>
<keyword evidence="2" id="KW-0479">Metal-binding</keyword>